<dbReference type="AlphaFoldDB" id="A0AAV3QHQ4"/>
<reference evidence="1 2" key="1">
    <citation type="submission" date="2024-01" db="EMBL/GenBank/DDBJ databases">
        <title>The complete chloroplast genome sequence of Lithospermum erythrorhizon: insights into the phylogenetic relationship among Boraginaceae species and the maternal lineages of purple gromwells.</title>
        <authorList>
            <person name="Okada T."/>
            <person name="Watanabe K."/>
        </authorList>
    </citation>
    <scope>NUCLEOTIDE SEQUENCE [LARGE SCALE GENOMIC DNA]</scope>
</reference>
<evidence type="ECO:0000313" key="1">
    <source>
        <dbReference type="EMBL" id="GAA0162185.1"/>
    </source>
</evidence>
<proteinExistence type="predicted"/>
<organism evidence="1 2">
    <name type="scientific">Lithospermum erythrorhizon</name>
    <name type="common">Purple gromwell</name>
    <name type="synonym">Lithospermum officinale var. erythrorhizon</name>
    <dbReference type="NCBI Taxonomy" id="34254"/>
    <lineage>
        <taxon>Eukaryota</taxon>
        <taxon>Viridiplantae</taxon>
        <taxon>Streptophyta</taxon>
        <taxon>Embryophyta</taxon>
        <taxon>Tracheophyta</taxon>
        <taxon>Spermatophyta</taxon>
        <taxon>Magnoliopsida</taxon>
        <taxon>eudicotyledons</taxon>
        <taxon>Gunneridae</taxon>
        <taxon>Pentapetalae</taxon>
        <taxon>asterids</taxon>
        <taxon>lamiids</taxon>
        <taxon>Boraginales</taxon>
        <taxon>Boraginaceae</taxon>
        <taxon>Boraginoideae</taxon>
        <taxon>Lithospermeae</taxon>
        <taxon>Lithospermum</taxon>
    </lineage>
</organism>
<dbReference type="InterPro" id="IPR034626">
    <property type="entry name" value="OEP24"/>
</dbReference>
<name>A0AAV3QHQ4_LITER</name>
<dbReference type="GO" id="GO:0034765">
    <property type="term" value="P:regulation of monoatomic ion transmembrane transport"/>
    <property type="evidence" value="ECO:0007669"/>
    <property type="project" value="InterPro"/>
</dbReference>
<dbReference type="EMBL" id="BAABME010004387">
    <property type="protein sequence ID" value="GAA0162185.1"/>
    <property type="molecule type" value="Genomic_DNA"/>
</dbReference>
<keyword evidence="2" id="KW-1185">Reference proteome</keyword>
<dbReference type="PANTHER" id="PTHR35284">
    <property type="entry name" value="OUTER ENVELOPE PORE PROTEIN 24A, CHLOROPLASTIC-RELATED"/>
    <property type="match status" value="1"/>
</dbReference>
<evidence type="ECO:0008006" key="3">
    <source>
        <dbReference type="Google" id="ProtNLM"/>
    </source>
</evidence>
<protein>
    <recommendedName>
        <fullName evidence="3">Outer envelope pore protein 24</fullName>
    </recommendedName>
</protein>
<evidence type="ECO:0000313" key="2">
    <source>
        <dbReference type="Proteomes" id="UP001454036"/>
    </source>
</evidence>
<accession>A0AAV3QHQ4</accession>
<comment type="caution">
    <text evidence="1">The sequence shown here is derived from an EMBL/GenBank/DDBJ whole genome shotgun (WGS) entry which is preliminary data.</text>
</comment>
<dbReference type="PANTHER" id="PTHR35284:SF5">
    <property type="entry name" value="OUTER ENVELOPE PORE PROTEIN 24, CHLOROPLASTIC-LIKE"/>
    <property type="match status" value="1"/>
</dbReference>
<sequence length="213" mass="23298">MIIASLAGRVDGDVTGLAGTVTVNGGDMKLRATVSDTSIQYGPSLSFSSISLEKPGSFIVDFIPQDKDVRFQFMNTARVMDKPLNLTYTHSRGANKTVLDGSLVIDPANKVSLNHAVGSNNFRLKYNYLHKGNTTFEPTYDFSKNAWDLAVSQRVFGDDVVRASYQSSSKILGLEYRKMRSVNGSFKVSASVNLSEPSKFPKLSGESTLSFEM</sequence>
<gene>
    <name evidence="1" type="ORF">LIER_18332</name>
</gene>
<dbReference type="Proteomes" id="UP001454036">
    <property type="component" value="Unassembled WGS sequence"/>
</dbReference>
<dbReference type="GO" id="GO:0022843">
    <property type="term" value="F:voltage-gated monoatomic cation channel activity"/>
    <property type="evidence" value="ECO:0007669"/>
    <property type="project" value="InterPro"/>
</dbReference>